<name>A0AAV3NPG7_LITER</name>
<organism evidence="1 2">
    <name type="scientific">Lithospermum erythrorhizon</name>
    <name type="common">Purple gromwell</name>
    <name type="synonym">Lithospermum officinale var. erythrorhizon</name>
    <dbReference type="NCBI Taxonomy" id="34254"/>
    <lineage>
        <taxon>Eukaryota</taxon>
        <taxon>Viridiplantae</taxon>
        <taxon>Streptophyta</taxon>
        <taxon>Embryophyta</taxon>
        <taxon>Tracheophyta</taxon>
        <taxon>Spermatophyta</taxon>
        <taxon>Magnoliopsida</taxon>
        <taxon>eudicotyledons</taxon>
        <taxon>Gunneridae</taxon>
        <taxon>Pentapetalae</taxon>
        <taxon>asterids</taxon>
        <taxon>lamiids</taxon>
        <taxon>Boraginales</taxon>
        <taxon>Boraginaceae</taxon>
        <taxon>Boraginoideae</taxon>
        <taxon>Lithospermeae</taxon>
        <taxon>Lithospermum</taxon>
    </lineage>
</organism>
<comment type="caution">
    <text evidence="1">The sequence shown here is derived from an EMBL/GenBank/DDBJ whole genome shotgun (WGS) entry which is preliminary data.</text>
</comment>
<dbReference type="Proteomes" id="UP001454036">
    <property type="component" value="Unassembled WGS sequence"/>
</dbReference>
<evidence type="ECO:0000313" key="1">
    <source>
        <dbReference type="EMBL" id="GAA0141109.1"/>
    </source>
</evidence>
<dbReference type="AlphaFoldDB" id="A0AAV3NPG7"/>
<evidence type="ECO:0000313" key="2">
    <source>
        <dbReference type="Proteomes" id="UP001454036"/>
    </source>
</evidence>
<reference evidence="1 2" key="1">
    <citation type="submission" date="2024-01" db="EMBL/GenBank/DDBJ databases">
        <title>The complete chloroplast genome sequence of Lithospermum erythrorhizon: insights into the phylogenetic relationship among Boraginaceae species and the maternal lineages of purple gromwells.</title>
        <authorList>
            <person name="Okada T."/>
            <person name="Watanabe K."/>
        </authorList>
    </citation>
    <scope>NUCLEOTIDE SEQUENCE [LARGE SCALE GENOMIC DNA]</scope>
</reference>
<accession>A0AAV3NPG7</accession>
<proteinExistence type="predicted"/>
<gene>
    <name evidence="1" type="ORF">LIER_02328</name>
</gene>
<dbReference type="EMBL" id="BAABME010000250">
    <property type="protein sequence ID" value="GAA0141109.1"/>
    <property type="molecule type" value="Genomic_DNA"/>
</dbReference>
<protein>
    <submittedName>
        <fullName evidence="1">Uncharacterized protein</fullName>
    </submittedName>
</protein>
<keyword evidence="2" id="KW-1185">Reference proteome</keyword>
<sequence>MVCTPGWNLTNPLEVETFSSETGKWSRYVVNIDSKIDGVEWIHRSAYLDGRLYRLLKTDHLVCIDQGLKCLPKSSCANLDQHVSTTPTFIC</sequence>